<evidence type="ECO:0000313" key="1">
    <source>
        <dbReference type="EMBL" id="MFC0628090.1"/>
    </source>
</evidence>
<sequence length="298" mass="32078">MAKRGPGEPASEFDDRLRVLTALADKHLPPLAAADFLASLRPALRLEHAREGQEVVARLGGLPATAVASWPAWDEYGPLAHVLSFRCGPVSMMLPELGLPADGELAFFYLDQRPDFFQDAVVGTWDASTRPGFRVLHLLPGGISATPPGLVPLPAVELAAIRTLTWPSYDAPAAEAVWGKHGLSGPREGMPAPAVDALYEALEELSAGGGDVHQIGGHPHPQQNPVEYEAEELRHGLLDEPFDASDPEVQAAAVSWQLLLQVASDDDADMMWGDAGQLYYLVQDAQQPEEALFTWQCG</sequence>
<protein>
    <submittedName>
        <fullName evidence="1">DUF1963 domain-containing protein</fullName>
    </submittedName>
</protein>
<dbReference type="Gene3D" id="2.30.320.10">
    <property type="entry name" value="YwqG-like"/>
    <property type="match status" value="1"/>
</dbReference>
<organism evidence="1 2">
    <name type="scientific">Kribbella deserti</name>
    <dbReference type="NCBI Taxonomy" id="1926257"/>
    <lineage>
        <taxon>Bacteria</taxon>
        <taxon>Bacillati</taxon>
        <taxon>Actinomycetota</taxon>
        <taxon>Actinomycetes</taxon>
        <taxon>Propionibacteriales</taxon>
        <taxon>Kribbellaceae</taxon>
        <taxon>Kribbella</taxon>
    </lineage>
</organism>
<dbReference type="InterPro" id="IPR035948">
    <property type="entry name" value="YwqG-like_sf"/>
</dbReference>
<accession>A0ABV6QU96</accession>
<dbReference type="Proteomes" id="UP001589890">
    <property type="component" value="Unassembled WGS sequence"/>
</dbReference>
<name>A0ABV6QU96_9ACTN</name>
<keyword evidence="2" id="KW-1185">Reference proteome</keyword>
<dbReference type="RefSeq" id="WP_380053659.1">
    <property type="nucleotide sequence ID" value="NZ_JBHLTC010000037.1"/>
</dbReference>
<comment type="caution">
    <text evidence="1">The sequence shown here is derived from an EMBL/GenBank/DDBJ whole genome shotgun (WGS) entry which is preliminary data.</text>
</comment>
<dbReference type="InterPro" id="IPR015315">
    <property type="entry name" value="DUF1963"/>
</dbReference>
<proteinExistence type="predicted"/>
<evidence type="ECO:0000313" key="2">
    <source>
        <dbReference type="Proteomes" id="UP001589890"/>
    </source>
</evidence>
<dbReference type="SUPFAM" id="SSF103032">
    <property type="entry name" value="Hypothetical protein YwqG"/>
    <property type="match status" value="1"/>
</dbReference>
<dbReference type="EMBL" id="JBHLTC010000037">
    <property type="protein sequence ID" value="MFC0628090.1"/>
    <property type="molecule type" value="Genomic_DNA"/>
</dbReference>
<reference evidence="1 2" key="1">
    <citation type="submission" date="2024-09" db="EMBL/GenBank/DDBJ databases">
        <authorList>
            <person name="Sun Q."/>
            <person name="Mori K."/>
        </authorList>
    </citation>
    <scope>NUCLEOTIDE SEQUENCE [LARGE SCALE GENOMIC DNA]</scope>
    <source>
        <strain evidence="1 2">CGMCC 1.15906</strain>
    </source>
</reference>
<gene>
    <name evidence="1" type="ORF">ACFFGN_28735</name>
</gene>
<dbReference type="Pfam" id="PF09234">
    <property type="entry name" value="DUF1963"/>
    <property type="match status" value="1"/>
</dbReference>